<evidence type="ECO:0000256" key="1">
    <source>
        <dbReference type="ARBA" id="ARBA00004651"/>
    </source>
</evidence>
<dbReference type="EMBL" id="AP011743">
    <property type="protein sequence ID" value="BAL56304.1"/>
    <property type="molecule type" value="Genomic_DNA"/>
</dbReference>
<dbReference type="PANTHER" id="PTHR43394:SF1">
    <property type="entry name" value="ATP-BINDING CASSETTE SUB-FAMILY B MEMBER 10, MITOCHONDRIAL"/>
    <property type="match status" value="1"/>
</dbReference>
<keyword evidence="3" id="KW-1003">Cell membrane</keyword>
<organism evidence="12">
    <name type="scientific">uncultured Acetothermia bacterium</name>
    <dbReference type="NCBI Taxonomy" id="236499"/>
    <lineage>
        <taxon>Bacteria</taxon>
        <taxon>Candidatus Bipolaricaulota</taxon>
        <taxon>environmental samples</taxon>
    </lineage>
</organism>
<feature type="transmembrane region" description="Helical" evidence="9">
    <location>
        <begin position="148"/>
        <end position="167"/>
    </location>
</feature>
<evidence type="ECO:0000256" key="5">
    <source>
        <dbReference type="ARBA" id="ARBA00022741"/>
    </source>
</evidence>
<dbReference type="InterPro" id="IPR017871">
    <property type="entry name" value="ABC_transporter-like_CS"/>
</dbReference>
<dbReference type="InterPro" id="IPR011527">
    <property type="entry name" value="ABC1_TM_dom"/>
</dbReference>
<dbReference type="SUPFAM" id="SSF90123">
    <property type="entry name" value="ABC transporter transmembrane region"/>
    <property type="match status" value="1"/>
</dbReference>
<dbReference type="CDD" id="cd18544">
    <property type="entry name" value="ABC_6TM_TmrA_like"/>
    <property type="match status" value="1"/>
</dbReference>
<feature type="transmembrane region" description="Helical" evidence="9">
    <location>
        <begin position="173"/>
        <end position="191"/>
    </location>
</feature>
<dbReference type="InterPro" id="IPR027417">
    <property type="entry name" value="P-loop_NTPase"/>
</dbReference>
<dbReference type="SUPFAM" id="SSF52540">
    <property type="entry name" value="P-loop containing nucleoside triphosphate hydrolases"/>
    <property type="match status" value="1"/>
</dbReference>
<keyword evidence="5" id="KW-0547">Nucleotide-binding</keyword>
<evidence type="ECO:0000313" key="12">
    <source>
        <dbReference type="EMBL" id="BAL56304.1"/>
    </source>
</evidence>
<evidence type="ECO:0000256" key="2">
    <source>
        <dbReference type="ARBA" id="ARBA00022448"/>
    </source>
</evidence>
<sequence>MTYHWEEEKLGAAYDSALMRRLLTYVRPYKKLFIVCLGLIVIITLCEVALPYLTKIAIDRYIRTGQISGLHLLAALFVGILMVRLFASFAQVYLLQLSGQKIMQDMRTQIFDHLMKLPTKFFDKNPVGRLVTRATNDVAAINEMYASVLVYLFKDVFLVLGIFIIMLQLNWQLGLLILVLAPIIAYATWEFRKRARDAYRDFRRKLAKLNAYMQESISGMRIIQLFAQESRSYKTFQSINQEEFEANMRQLMVFAIYQPIIHLMSAVAVALIIWYGGGGVIRGVFTLGSLVAFLNYVEMLFAPIRDLAEKYNILQGAMASAERIFLLLDEKPEDRGRGRVLSKVEGAIEFRDVWFAYEDEDWVLKGVSFKVAPGERVAIVGPTGSGKTTIISLLTRLYDIQKGQILFDGVDIRELDVQFLRSQMAVVLQDVFLFSGDVLGNITLQSEKIPPERAIEAARFVQASSFIEQLPKSYHAEVKERGATLSVGQRQLLAFARAVAFDPKILILDEATANIDSQTESLIQESLRKILRGRTSITIAHRLSTIRESDKIIVLHKGVVVEQGTHEELLARKGLYYALYTLQFAEAEAIKAP</sequence>
<feature type="domain" description="ABC transmembrane type-1" evidence="11">
    <location>
        <begin position="34"/>
        <end position="316"/>
    </location>
</feature>
<dbReference type="AlphaFoldDB" id="H5SJG8"/>
<name>H5SJG8_9BACT</name>
<evidence type="ECO:0000256" key="7">
    <source>
        <dbReference type="ARBA" id="ARBA00022989"/>
    </source>
</evidence>
<feature type="transmembrane region" description="Helical" evidence="9">
    <location>
        <begin position="32"/>
        <end position="53"/>
    </location>
</feature>
<keyword evidence="4 9" id="KW-0812">Transmembrane</keyword>
<evidence type="ECO:0000259" key="10">
    <source>
        <dbReference type="PROSITE" id="PS50893"/>
    </source>
</evidence>
<dbReference type="InterPro" id="IPR036640">
    <property type="entry name" value="ABC1_TM_sf"/>
</dbReference>
<dbReference type="SMART" id="SM00382">
    <property type="entry name" value="AAA"/>
    <property type="match status" value="1"/>
</dbReference>
<dbReference type="PROSITE" id="PS50893">
    <property type="entry name" value="ABC_TRANSPORTER_2"/>
    <property type="match status" value="1"/>
</dbReference>
<dbReference type="FunFam" id="3.40.50.300:FF:000287">
    <property type="entry name" value="Multidrug ABC transporter ATP-binding protein"/>
    <property type="match status" value="1"/>
</dbReference>
<dbReference type="PROSITE" id="PS50929">
    <property type="entry name" value="ABC_TM1F"/>
    <property type="match status" value="1"/>
</dbReference>
<dbReference type="InterPro" id="IPR003593">
    <property type="entry name" value="AAA+_ATPase"/>
</dbReference>
<keyword evidence="8 9" id="KW-0472">Membrane</keyword>
<dbReference type="GO" id="GO:0005886">
    <property type="term" value="C:plasma membrane"/>
    <property type="evidence" value="ECO:0007669"/>
    <property type="project" value="UniProtKB-SubCell"/>
</dbReference>
<feature type="transmembrane region" description="Helical" evidence="9">
    <location>
        <begin position="73"/>
        <end position="95"/>
    </location>
</feature>
<evidence type="ECO:0000256" key="4">
    <source>
        <dbReference type="ARBA" id="ARBA00022692"/>
    </source>
</evidence>
<proteinExistence type="predicted"/>
<protein>
    <submittedName>
        <fullName evidence="12">Multidrug/protein/lipid transport system ATP-binding protein</fullName>
    </submittedName>
</protein>
<comment type="subcellular location">
    <subcellularLocation>
        <location evidence="1">Cell membrane</location>
        <topology evidence="1">Multi-pass membrane protein</topology>
    </subcellularLocation>
</comment>
<reference evidence="12" key="2">
    <citation type="journal article" date="2012" name="PLoS ONE">
        <title>A Deeply Branching Thermophilic Bacterium with an Ancient Acetyl-CoA Pathway Dominates a Subsurface Ecosystem.</title>
        <authorList>
            <person name="Takami H."/>
            <person name="Noguchi H."/>
            <person name="Takaki Y."/>
            <person name="Uchiyama I."/>
            <person name="Toyoda A."/>
            <person name="Nishi S."/>
            <person name="Chee G.-J."/>
            <person name="Arai W."/>
            <person name="Nunoura T."/>
            <person name="Itoh T."/>
            <person name="Hattori M."/>
            <person name="Takai K."/>
        </authorList>
    </citation>
    <scope>NUCLEOTIDE SEQUENCE</scope>
</reference>
<keyword evidence="6 12" id="KW-0067">ATP-binding</keyword>
<keyword evidence="2" id="KW-0813">Transport</keyword>
<evidence type="ECO:0000256" key="8">
    <source>
        <dbReference type="ARBA" id="ARBA00023136"/>
    </source>
</evidence>
<dbReference type="FunFam" id="1.20.1560.10:FF:000011">
    <property type="entry name" value="Multidrug ABC transporter ATP-binding protein"/>
    <property type="match status" value="1"/>
</dbReference>
<dbReference type="GO" id="GO:0005524">
    <property type="term" value="F:ATP binding"/>
    <property type="evidence" value="ECO:0007669"/>
    <property type="project" value="UniProtKB-KW"/>
</dbReference>
<dbReference type="GO" id="GO:0016887">
    <property type="term" value="F:ATP hydrolysis activity"/>
    <property type="evidence" value="ECO:0007669"/>
    <property type="project" value="InterPro"/>
</dbReference>
<dbReference type="InterPro" id="IPR039421">
    <property type="entry name" value="Type_1_exporter"/>
</dbReference>
<dbReference type="Gene3D" id="3.40.50.300">
    <property type="entry name" value="P-loop containing nucleotide triphosphate hydrolases"/>
    <property type="match status" value="1"/>
</dbReference>
<evidence type="ECO:0000259" key="11">
    <source>
        <dbReference type="PROSITE" id="PS50929"/>
    </source>
</evidence>
<gene>
    <name evidence="12" type="ORF">HGMM_F36B04C07</name>
</gene>
<feature type="transmembrane region" description="Helical" evidence="9">
    <location>
        <begin position="280"/>
        <end position="297"/>
    </location>
</feature>
<feature type="domain" description="ABC transporter" evidence="10">
    <location>
        <begin position="348"/>
        <end position="582"/>
    </location>
</feature>
<dbReference type="GO" id="GO:0015421">
    <property type="term" value="F:ABC-type oligopeptide transporter activity"/>
    <property type="evidence" value="ECO:0007669"/>
    <property type="project" value="TreeGrafter"/>
</dbReference>
<evidence type="ECO:0000256" key="3">
    <source>
        <dbReference type="ARBA" id="ARBA00022475"/>
    </source>
</evidence>
<dbReference type="PANTHER" id="PTHR43394">
    <property type="entry name" value="ATP-DEPENDENT PERMEASE MDL1, MITOCHONDRIAL"/>
    <property type="match status" value="1"/>
</dbReference>
<accession>H5SJG8</accession>
<reference evidence="12" key="1">
    <citation type="journal article" date="2005" name="Environ. Microbiol.">
        <title>Genetic and functional properties of uncultivated thermophilic crenarchaeotes from a subsurface gold mine as revealed by analysis of genome fragments.</title>
        <authorList>
            <person name="Nunoura T."/>
            <person name="Hirayama H."/>
            <person name="Takami H."/>
            <person name="Oida H."/>
            <person name="Nishi S."/>
            <person name="Shimamura S."/>
            <person name="Suzuki Y."/>
            <person name="Inagaki F."/>
            <person name="Takai K."/>
            <person name="Nealson K.H."/>
            <person name="Horikoshi K."/>
        </authorList>
    </citation>
    <scope>NUCLEOTIDE SEQUENCE</scope>
</reference>
<dbReference type="Pfam" id="PF00005">
    <property type="entry name" value="ABC_tran"/>
    <property type="match status" value="1"/>
</dbReference>
<dbReference type="Pfam" id="PF00664">
    <property type="entry name" value="ABC_membrane"/>
    <property type="match status" value="1"/>
</dbReference>
<dbReference type="PROSITE" id="PS00211">
    <property type="entry name" value="ABC_TRANSPORTER_1"/>
    <property type="match status" value="1"/>
</dbReference>
<evidence type="ECO:0000256" key="9">
    <source>
        <dbReference type="SAM" id="Phobius"/>
    </source>
</evidence>
<dbReference type="CDD" id="cd03254">
    <property type="entry name" value="ABCC_Glucan_exporter_like"/>
    <property type="match status" value="1"/>
</dbReference>
<feature type="transmembrane region" description="Helical" evidence="9">
    <location>
        <begin position="251"/>
        <end position="274"/>
    </location>
</feature>
<dbReference type="Gene3D" id="1.20.1560.10">
    <property type="entry name" value="ABC transporter type 1, transmembrane domain"/>
    <property type="match status" value="1"/>
</dbReference>
<evidence type="ECO:0000256" key="6">
    <source>
        <dbReference type="ARBA" id="ARBA00022840"/>
    </source>
</evidence>
<dbReference type="InterPro" id="IPR003439">
    <property type="entry name" value="ABC_transporter-like_ATP-bd"/>
</dbReference>
<keyword evidence="7 9" id="KW-1133">Transmembrane helix</keyword>